<keyword evidence="3" id="KW-1185">Reference proteome</keyword>
<accession>A0ABQ9JWT5</accession>
<dbReference type="Proteomes" id="UP001162164">
    <property type="component" value="Unassembled WGS sequence"/>
</dbReference>
<comment type="caution">
    <text evidence="2">The sequence shown here is derived from an EMBL/GenBank/DDBJ whole genome shotgun (WGS) entry which is preliminary data.</text>
</comment>
<gene>
    <name evidence="2" type="ORF">NQ317_005473</name>
</gene>
<organism evidence="2 3">
    <name type="scientific">Molorchus minor</name>
    <dbReference type="NCBI Taxonomy" id="1323400"/>
    <lineage>
        <taxon>Eukaryota</taxon>
        <taxon>Metazoa</taxon>
        <taxon>Ecdysozoa</taxon>
        <taxon>Arthropoda</taxon>
        <taxon>Hexapoda</taxon>
        <taxon>Insecta</taxon>
        <taxon>Pterygota</taxon>
        <taxon>Neoptera</taxon>
        <taxon>Endopterygota</taxon>
        <taxon>Coleoptera</taxon>
        <taxon>Polyphaga</taxon>
        <taxon>Cucujiformia</taxon>
        <taxon>Chrysomeloidea</taxon>
        <taxon>Cerambycidae</taxon>
        <taxon>Lamiinae</taxon>
        <taxon>Monochamini</taxon>
        <taxon>Molorchus</taxon>
    </lineage>
</organism>
<reference evidence="2" key="1">
    <citation type="journal article" date="2023" name="Insect Mol. Biol.">
        <title>Genome sequencing provides insights into the evolution of gene families encoding plant cell wall-degrading enzymes in longhorned beetles.</title>
        <authorList>
            <person name="Shin N.R."/>
            <person name="Okamura Y."/>
            <person name="Kirsch R."/>
            <person name="Pauchet Y."/>
        </authorList>
    </citation>
    <scope>NUCLEOTIDE SEQUENCE</scope>
    <source>
        <strain evidence="2">MMC_N1</strain>
    </source>
</reference>
<evidence type="ECO:0000313" key="2">
    <source>
        <dbReference type="EMBL" id="KAJ8982379.1"/>
    </source>
</evidence>
<dbReference type="EMBL" id="JAPWTJ010000128">
    <property type="protein sequence ID" value="KAJ8982379.1"/>
    <property type="molecule type" value="Genomic_DNA"/>
</dbReference>
<keyword evidence="1" id="KW-0812">Transmembrane</keyword>
<protein>
    <submittedName>
        <fullName evidence="2">Uncharacterized protein</fullName>
    </submittedName>
</protein>
<keyword evidence="1" id="KW-0472">Membrane</keyword>
<proteinExistence type="predicted"/>
<evidence type="ECO:0000256" key="1">
    <source>
        <dbReference type="SAM" id="Phobius"/>
    </source>
</evidence>
<feature type="transmembrane region" description="Helical" evidence="1">
    <location>
        <begin position="38"/>
        <end position="57"/>
    </location>
</feature>
<evidence type="ECO:0000313" key="3">
    <source>
        <dbReference type="Proteomes" id="UP001162164"/>
    </source>
</evidence>
<sequence length="180" mass="21250">MCMNQEQINTSSYNASAYCSEQHNEIRGNVVRKIHPQLAINLLFLLTLATGACWLRIKHWQRDGVYFRSRFSNESTEQQYLQLWEIMLSECSKMLAAFRQSLYYYHYEYYKSPHNKNYVVETNVLHLCSGVINSLLNLNIYIRIIYSPNVDILPLEIRAYIVVDVFKPHKATLECKRSLK</sequence>
<name>A0ABQ9JWT5_9CUCU</name>
<keyword evidence="1" id="KW-1133">Transmembrane helix</keyword>